<dbReference type="InterPro" id="IPR013950">
    <property type="entry name" value="Mis14/Nsl1"/>
</dbReference>
<dbReference type="EMBL" id="JH921443">
    <property type="protein sequence ID" value="EKD15069.1"/>
    <property type="molecule type" value="Genomic_DNA"/>
</dbReference>
<dbReference type="GO" id="GO:0000070">
    <property type="term" value="P:mitotic sister chromatid segregation"/>
    <property type="evidence" value="ECO:0007669"/>
    <property type="project" value="InterPro"/>
</dbReference>
<dbReference type="OMA" id="EVQRNWE"/>
<evidence type="ECO:0000256" key="1">
    <source>
        <dbReference type="SAM" id="Coils"/>
    </source>
</evidence>
<dbReference type="PANTHER" id="PTHR31749:SF3">
    <property type="entry name" value="KINETOCHORE-ASSOCIATED PROTEIN NSL1 HOMOLOG"/>
    <property type="match status" value="1"/>
</dbReference>
<keyword evidence="1" id="KW-0175">Coiled coil</keyword>
<dbReference type="AlphaFoldDB" id="K1XR34"/>
<dbReference type="HOGENOM" id="CLU_070604_1_0_1"/>
<sequence>MAEFQRKIELQSPDDLQFLISNIRRAANEKIDKDLPPIAGEDELRERVEELVHAYINNVFQTASENITINGLDPSEDLLKSMLSNTSTNPTLEIEEHEPFNAKLFERAKDLARQEEDLIEEIASLRRKVPAQVAQTINKEYKEGIEADEGVLNALEEGVQAEEKQADLGVGKLERQEGVERGWGKGVKGLEGLMRTLPETLARKEKAERAEVYIGKGDKR</sequence>
<organism evidence="2 3">
    <name type="scientific">Marssonina brunnea f. sp. multigermtubi (strain MB_m1)</name>
    <name type="common">Marssonina leaf spot fungus</name>
    <dbReference type="NCBI Taxonomy" id="1072389"/>
    <lineage>
        <taxon>Eukaryota</taxon>
        <taxon>Fungi</taxon>
        <taxon>Dikarya</taxon>
        <taxon>Ascomycota</taxon>
        <taxon>Pezizomycotina</taxon>
        <taxon>Leotiomycetes</taxon>
        <taxon>Helotiales</taxon>
        <taxon>Drepanopezizaceae</taxon>
        <taxon>Drepanopeziza</taxon>
    </lineage>
</organism>
<feature type="coiled-coil region" evidence="1">
    <location>
        <begin position="101"/>
        <end position="128"/>
    </location>
</feature>
<reference evidence="2 3" key="1">
    <citation type="journal article" date="2012" name="BMC Genomics">
        <title>Sequencing the genome of Marssonina brunnea reveals fungus-poplar co-evolution.</title>
        <authorList>
            <person name="Zhu S."/>
            <person name="Cao Y.-Z."/>
            <person name="Jiang C."/>
            <person name="Tan B.-Y."/>
            <person name="Wang Z."/>
            <person name="Feng S."/>
            <person name="Zhang L."/>
            <person name="Su X.-H."/>
            <person name="Brejova B."/>
            <person name="Vinar T."/>
            <person name="Xu M."/>
            <person name="Wang M.-X."/>
            <person name="Zhang S.-G."/>
            <person name="Huang M.-R."/>
            <person name="Wu R."/>
            <person name="Zhou Y."/>
        </authorList>
    </citation>
    <scope>NUCLEOTIDE SEQUENCE [LARGE SCALE GENOMIC DNA]</scope>
    <source>
        <strain evidence="2 3">MB_m1</strain>
    </source>
</reference>
<dbReference type="RefSeq" id="XP_007294719.1">
    <property type="nucleotide sequence ID" value="XM_007294657.1"/>
</dbReference>
<dbReference type="Pfam" id="PF08641">
    <property type="entry name" value="Mis14"/>
    <property type="match status" value="1"/>
</dbReference>
<protein>
    <recommendedName>
        <fullName evidence="4">Kinetochore protein mis14</fullName>
    </recommendedName>
</protein>
<dbReference type="KEGG" id="mbe:MBM_06830"/>
<dbReference type="GeneID" id="18762765"/>
<gene>
    <name evidence="2" type="ORF">MBM_06830</name>
</gene>
<dbReference type="PANTHER" id="PTHR31749">
    <property type="entry name" value="KINETOCHORE-ASSOCIATED PROTEIN NSL1 HOMOLOG"/>
    <property type="match status" value="1"/>
</dbReference>
<dbReference type="GO" id="GO:0000444">
    <property type="term" value="C:MIS12/MIND type complex"/>
    <property type="evidence" value="ECO:0007669"/>
    <property type="project" value="TreeGrafter"/>
</dbReference>
<accession>K1XR34</accession>
<dbReference type="OrthoDB" id="2135762at2759"/>
<dbReference type="eggNOG" id="ENOG502SA1D">
    <property type="taxonomic scope" value="Eukaryota"/>
</dbReference>
<dbReference type="Proteomes" id="UP000006753">
    <property type="component" value="Unassembled WGS sequence"/>
</dbReference>
<evidence type="ECO:0000313" key="3">
    <source>
        <dbReference type="Proteomes" id="UP000006753"/>
    </source>
</evidence>
<name>K1XR34_MARBU</name>
<dbReference type="InParanoid" id="K1XR34"/>
<keyword evidence="3" id="KW-1185">Reference proteome</keyword>
<proteinExistence type="predicted"/>
<evidence type="ECO:0000313" key="2">
    <source>
        <dbReference type="EMBL" id="EKD15069.1"/>
    </source>
</evidence>
<evidence type="ECO:0008006" key="4">
    <source>
        <dbReference type="Google" id="ProtNLM"/>
    </source>
</evidence>
<dbReference type="STRING" id="1072389.K1XR34"/>